<name>A0A0L8HEW5_OCTBM</name>
<protein>
    <submittedName>
        <fullName evidence="2">Uncharacterized protein</fullName>
    </submittedName>
</protein>
<evidence type="ECO:0000313" key="2">
    <source>
        <dbReference type="EMBL" id="KOF87752.1"/>
    </source>
</evidence>
<reference evidence="2" key="1">
    <citation type="submission" date="2015-07" db="EMBL/GenBank/DDBJ databases">
        <title>MeaNS - Measles Nucleotide Surveillance Program.</title>
        <authorList>
            <person name="Tran T."/>
            <person name="Druce J."/>
        </authorList>
    </citation>
    <scope>NUCLEOTIDE SEQUENCE</scope>
    <source>
        <strain evidence="2">UCB-OBI-ISO-001</strain>
        <tissue evidence="2">Gonad</tissue>
    </source>
</reference>
<dbReference type="EMBL" id="KQ418328">
    <property type="protein sequence ID" value="KOF87752.1"/>
    <property type="molecule type" value="Genomic_DNA"/>
</dbReference>
<proteinExistence type="predicted"/>
<dbReference type="Gene3D" id="2.170.130.30">
    <property type="match status" value="1"/>
</dbReference>
<evidence type="ECO:0000256" key="1">
    <source>
        <dbReference type="SAM" id="MobiDB-lite"/>
    </source>
</evidence>
<gene>
    <name evidence="2" type="ORF">OCBIM_22016221mg</name>
</gene>
<dbReference type="OrthoDB" id="10485652at2759"/>
<feature type="region of interest" description="Disordered" evidence="1">
    <location>
        <begin position="1"/>
        <end position="92"/>
    </location>
</feature>
<accession>A0A0L8HEW5</accession>
<feature type="non-terminal residue" evidence="2">
    <location>
        <position position="1"/>
    </location>
</feature>
<dbReference type="AlphaFoldDB" id="A0A0L8HEW5"/>
<organism evidence="2">
    <name type="scientific">Octopus bimaculoides</name>
    <name type="common">California two-spotted octopus</name>
    <dbReference type="NCBI Taxonomy" id="37653"/>
    <lineage>
        <taxon>Eukaryota</taxon>
        <taxon>Metazoa</taxon>
        <taxon>Spiralia</taxon>
        <taxon>Lophotrochozoa</taxon>
        <taxon>Mollusca</taxon>
        <taxon>Cephalopoda</taxon>
        <taxon>Coleoidea</taxon>
        <taxon>Octopodiformes</taxon>
        <taxon>Octopoda</taxon>
        <taxon>Incirrata</taxon>
        <taxon>Octopodidae</taxon>
        <taxon>Octopus</taxon>
    </lineage>
</organism>
<sequence length="593" mass="65266">SPPGNFPPVNFPPVNFPPGNSPPGNFPPGNFPPGNFPPVNFPPVNFPPGNSPPGNFPPVDFPPGISPPGNFPPVNFPPGNFPPRNFPPVNSPPGNFPPIDFPPGSSPPVNYPPVNAPSFPFQTPSTPYRDSVPPFYDPGPYSPSTFPQAFPPTMYPPVPSMPTPATYQNNVFPPYYNPGPYSPPVMQPSVPFGPQAPATGSNNMIPPYYGYYHSNSWYHHSAPAPHVNVPASIKKEAANLTYPPDGEKGENNSDWLVKGFDWPGWQVVATNTSEVALLKKGLKETVEDAGQSWKVVVSKHFKEQKKLLGFLNNLKTDFNKCKCVIALTKWFEAIGLSSNFGTYFKNWLNEIVKPDHGGNLNNIWNSQHQHQQQSHYNTPGYHGDPYLMYPYSMNSPNYFSSNPYAPNVNNVYGSWSAGISYPLTSMSNSLFGTIYPNVDTPYNNPHQHQWPASGSYPNGSPFFDAASQVDKKPVSITQQNSSTTNTNPLNVSVTFDLRQFNVSMCKSTVTKQHPVTLEDLLTKASQTNSCFTFTTVIYINNARREGKYLDSINGISVTDTTTWIISKRNGASDLNLDFEPASGDYFIINNTSV</sequence>